<feature type="transmembrane region" description="Helical" evidence="2">
    <location>
        <begin position="150"/>
        <end position="171"/>
    </location>
</feature>
<dbReference type="PANTHER" id="PTHR23028:SF53">
    <property type="entry name" value="ACYL_TRANSF_3 DOMAIN-CONTAINING PROTEIN"/>
    <property type="match status" value="1"/>
</dbReference>
<reference evidence="4 5" key="1">
    <citation type="submission" date="2019-06" db="EMBL/GenBank/DDBJ databases">
        <authorList>
            <person name="Teng J.L.L."/>
            <person name="Lee H.H."/>
            <person name="Lau S.K.P."/>
            <person name="Woo P.C.Y."/>
        </authorList>
    </citation>
    <scope>NUCLEOTIDE SEQUENCE [LARGE SCALE GENOMIC DNA]</scope>
    <source>
        <strain evidence="4 5">HKU70</strain>
    </source>
</reference>
<comment type="caution">
    <text evidence="4">The sequence shown here is derived from an EMBL/GenBank/DDBJ whole genome shotgun (WGS) entry which is preliminary data.</text>
</comment>
<gene>
    <name evidence="4" type="ORF">FK268_22165</name>
</gene>
<dbReference type="Pfam" id="PF01757">
    <property type="entry name" value="Acyl_transf_3"/>
    <property type="match status" value="1"/>
</dbReference>
<dbReference type="AlphaFoldDB" id="A0A5C5RGU4"/>
<keyword evidence="4" id="KW-0808">Transferase</keyword>
<name>A0A5C5RGU4_9ACTN</name>
<evidence type="ECO:0000313" key="5">
    <source>
        <dbReference type="Proteomes" id="UP000319792"/>
    </source>
</evidence>
<keyword evidence="2" id="KW-0472">Membrane</keyword>
<evidence type="ECO:0000259" key="3">
    <source>
        <dbReference type="Pfam" id="PF01757"/>
    </source>
</evidence>
<dbReference type="GO" id="GO:0009103">
    <property type="term" value="P:lipopolysaccharide biosynthetic process"/>
    <property type="evidence" value="ECO:0007669"/>
    <property type="project" value="TreeGrafter"/>
</dbReference>
<dbReference type="PANTHER" id="PTHR23028">
    <property type="entry name" value="ACETYLTRANSFERASE"/>
    <property type="match status" value="1"/>
</dbReference>
<organism evidence="4 5">
    <name type="scientific">Tsukamurella sputi</name>
    <dbReference type="NCBI Taxonomy" id="2591848"/>
    <lineage>
        <taxon>Bacteria</taxon>
        <taxon>Bacillati</taxon>
        <taxon>Actinomycetota</taxon>
        <taxon>Actinomycetes</taxon>
        <taxon>Mycobacteriales</taxon>
        <taxon>Tsukamurellaceae</taxon>
        <taxon>Tsukamurella</taxon>
    </lineage>
</organism>
<dbReference type="GO" id="GO:0016020">
    <property type="term" value="C:membrane"/>
    <property type="evidence" value="ECO:0007669"/>
    <property type="project" value="TreeGrafter"/>
</dbReference>
<dbReference type="GO" id="GO:0016747">
    <property type="term" value="F:acyltransferase activity, transferring groups other than amino-acyl groups"/>
    <property type="evidence" value="ECO:0007669"/>
    <property type="project" value="InterPro"/>
</dbReference>
<feature type="transmembrane region" description="Helical" evidence="2">
    <location>
        <begin position="320"/>
        <end position="342"/>
    </location>
</feature>
<accession>A0A5C5RGU4</accession>
<feature type="compositionally biased region" description="Low complexity" evidence="1">
    <location>
        <begin position="389"/>
        <end position="398"/>
    </location>
</feature>
<feature type="region of interest" description="Disordered" evidence="1">
    <location>
        <begin position="389"/>
        <end position="409"/>
    </location>
</feature>
<feature type="transmembrane region" description="Helical" evidence="2">
    <location>
        <begin position="61"/>
        <end position="78"/>
    </location>
</feature>
<evidence type="ECO:0000256" key="2">
    <source>
        <dbReference type="SAM" id="Phobius"/>
    </source>
</evidence>
<feature type="transmembrane region" description="Helical" evidence="2">
    <location>
        <begin position="249"/>
        <end position="267"/>
    </location>
</feature>
<reference evidence="4 5" key="2">
    <citation type="submission" date="2019-08" db="EMBL/GenBank/DDBJ databases">
        <title>Tsukamurella conjunctivitidis sp. nov., Tsukamurella assacharolytica sp. nov. and Tsukamurella sputae sp. nov. isolated from patients with conjunctivitis, bacteraemia (lymphoma) and respiratory infection (sputum) in Hong Kong.</title>
        <authorList>
            <person name="Fok K.M.N."/>
            <person name="Fong J.Y.H."/>
        </authorList>
    </citation>
    <scope>NUCLEOTIDE SEQUENCE [LARGE SCALE GENOMIC DNA]</scope>
    <source>
        <strain evidence="4 5">HKU70</strain>
    </source>
</reference>
<feature type="transmembrane region" description="Helical" evidence="2">
    <location>
        <begin position="99"/>
        <end position="117"/>
    </location>
</feature>
<dbReference type="EMBL" id="VIGV01000014">
    <property type="protein sequence ID" value="TWS21898.1"/>
    <property type="molecule type" value="Genomic_DNA"/>
</dbReference>
<feature type="transmembrane region" description="Helical" evidence="2">
    <location>
        <begin position="183"/>
        <end position="205"/>
    </location>
</feature>
<keyword evidence="5" id="KW-1185">Reference proteome</keyword>
<evidence type="ECO:0000313" key="4">
    <source>
        <dbReference type="EMBL" id="TWS21898.1"/>
    </source>
</evidence>
<proteinExistence type="predicted"/>
<protein>
    <submittedName>
        <fullName evidence="4">Acyltransferase</fullName>
    </submittedName>
</protein>
<dbReference type="OrthoDB" id="5242306at2"/>
<keyword evidence="4" id="KW-0012">Acyltransferase</keyword>
<feature type="transmembrane region" description="Helical" evidence="2">
    <location>
        <begin position="279"/>
        <end position="299"/>
    </location>
</feature>
<dbReference type="Proteomes" id="UP000319792">
    <property type="component" value="Unassembled WGS sequence"/>
</dbReference>
<keyword evidence="2" id="KW-0812">Transmembrane</keyword>
<feature type="transmembrane region" description="Helical" evidence="2">
    <location>
        <begin position="217"/>
        <end position="237"/>
    </location>
</feature>
<keyword evidence="2" id="KW-1133">Transmembrane helix</keyword>
<feature type="domain" description="Acyltransferase 3" evidence="3">
    <location>
        <begin position="22"/>
        <end position="363"/>
    </location>
</feature>
<dbReference type="InterPro" id="IPR050879">
    <property type="entry name" value="Acyltransferase_3"/>
</dbReference>
<feature type="transmembrane region" description="Helical" evidence="2">
    <location>
        <begin position="348"/>
        <end position="370"/>
    </location>
</feature>
<evidence type="ECO:0000256" key="1">
    <source>
        <dbReference type="SAM" id="MobiDB-lite"/>
    </source>
</evidence>
<sequence>MNTVGTSEFASAKPAGATGFVPALEGMRACAAVAVMLTHTAFQTGQVGDSVMGRVWGRFDMAVALFFGLSGFLLWRAHARSAWSSTSGPSTGRYYRSRFVRIMPAYLVVAVVALALLPRPTAPSGSTWLANLTLTQVFVPYSLTDGLTQMWSLSVEMLFYLLLPLAALALVRLRGPSARWRVPLVLAVAAVSLSWVWVGAALPLPAGVNHHNWLPSYVPWFVAGIILAEIVSAPASRFGIVRRWARRRVCWPAALVVFAVVCTPLGGPVTLDTPAAWQFAVRMGLGGVLGFLLLAPLVLAPAGAPSGRLGSGPMLALGRWSYGIFIWHLVVLKAVFPLFAIVPFHGNMVKVTLLTFVFSVAVAALSYAWIEEPARRWLARREARRSAVAQPAEAAPARIEPPEPVAPVG</sequence>
<dbReference type="InterPro" id="IPR002656">
    <property type="entry name" value="Acyl_transf_3_dom"/>
</dbReference>